<proteinExistence type="predicted"/>
<reference evidence="1" key="2">
    <citation type="submission" date="2022-08" db="UniProtKB">
        <authorList>
            <consortium name="EnsemblMetazoa"/>
        </authorList>
    </citation>
    <scope>IDENTIFICATION</scope>
    <source>
        <strain evidence="1">STECLA/ALBI9_A</strain>
    </source>
</reference>
<dbReference type="VEuPathDB" id="VectorBase:AALB014606"/>
<dbReference type="Proteomes" id="UP000069272">
    <property type="component" value="Chromosome X"/>
</dbReference>
<organism evidence="1 2">
    <name type="scientific">Anopheles albimanus</name>
    <name type="common">New world malaria mosquito</name>
    <dbReference type="NCBI Taxonomy" id="7167"/>
    <lineage>
        <taxon>Eukaryota</taxon>
        <taxon>Metazoa</taxon>
        <taxon>Ecdysozoa</taxon>
        <taxon>Arthropoda</taxon>
        <taxon>Hexapoda</taxon>
        <taxon>Insecta</taxon>
        <taxon>Pterygota</taxon>
        <taxon>Neoptera</taxon>
        <taxon>Endopterygota</taxon>
        <taxon>Diptera</taxon>
        <taxon>Nematocera</taxon>
        <taxon>Culicoidea</taxon>
        <taxon>Culicidae</taxon>
        <taxon>Anophelinae</taxon>
        <taxon>Anopheles</taxon>
    </lineage>
</organism>
<sequence length="11" mass="1266">MLVCARVCSRK</sequence>
<name>A0A182FYB0_ANOAL</name>
<evidence type="ECO:0000313" key="1">
    <source>
        <dbReference type="EnsemblMetazoa" id="AALB014606-PA"/>
    </source>
</evidence>
<accession>A0A182FYB0</accession>
<dbReference type="EnsemblMetazoa" id="AALB014606-RA">
    <property type="protein sequence ID" value="AALB014606-PA"/>
    <property type="gene ID" value="AALB014606"/>
</dbReference>
<reference evidence="1 2" key="1">
    <citation type="journal article" date="2017" name="G3 (Bethesda)">
        <title>The Physical Genome Mapping of Anopheles albimanus Corrected Scaffold Misassemblies and Identified Interarm Rearrangements in Genus Anopheles.</title>
        <authorList>
            <person name="Artemov G.N."/>
            <person name="Peery A.N."/>
            <person name="Jiang X."/>
            <person name="Tu Z."/>
            <person name="Stegniy V.N."/>
            <person name="Sharakhova M.V."/>
            <person name="Sharakhov I.V."/>
        </authorList>
    </citation>
    <scope>NUCLEOTIDE SEQUENCE [LARGE SCALE GENOMIC DNA]</scope>
    <source>
        <strain evidence="1 2">ALBI9_A</strain>
    </source>
</reference>
<protein>
    <submittedName>
        <fullName evidence="1">Uncharacterized protein</fullName>
    </submittedName>
</protein>
<keyword evidence="2" id="KW-1185">Reference proteome</keyword>
<evidence type="ECO:0000313" key="2">
    <source>
        <dbReference type="Proteomes" id="UP000069272"/>
    </source>
</evidence>